<dbReference type="AlphaFoldDB" id="A0A226DJB6"/>
<proteinExistence type="predicted"/>
<evidence type="ECO:0000313" key="2">
    <source>
        <dbReference type="EMBL" id="OXA45088.1"/>
    </source>
</evidence>
<gene>
    <name evidence="2" type="ORF">Fcan01_20369</name>
</gene>
<dbReference type="OrthoDB" id="4748970at2759"/>
<comment type="caution">
    <text evidence="2">The sequence shown here is derived from an EMBL/GenBank/DDBJ whole genome shotgun (WGS) entry which is preliminary data.</text>
</comment>
<protein>
    <submittedName>
        <fullName evidence="2">Nucleoprotein TPR</fullName>
    </submittedName>
</protein>
<feature type="non-terminal residue" evidence="2">
    <location>
        <position position="135"/>
    </location>
</feature>
<evidence type="ECO:0000313" key="3">
    <source>
        <dbReference type="Proteomes" id="UP000198287"/>
    </source>
</evidence>
<accession>A0A226DJB6</accession>
<sequence length="135" mass="15355">MAKLNCLLCLDNGEGEHFTLNYLNSTQIIHLYDLLVPKDRNSRQDLIANCPSEENYGFTLCQNCSFETTQVEQIREQISQLEEDVRLKVVEIRSKMVHCPDVKELSPGLSQVRTCFLTCLSSDGGHGDIQDDDFQ</sequence>
<dbReference type="EMBL" id="LNIX01000018">
    <property type="protein sequence ID" value="OXA45088.1"/>
    <property type="molecule type" value="Genomic_DNA"/>
</dbReference>
<keyword evidence="1" id="KW-0175">Coiled coil</keyword>
<dbReference type="Proteomes" id="UP000198287">
    <property type="component" value="Unassembled WGS sequence"/>
</dbReference>
<name>A0A226DJB6_FOLCA</name>
<reference evidence="2 3" key="1">
    <citation type="submission" date="2015-12" db="EMBL/GenBank/DDBJ databases">
        <title>The genome of Folsomia candida.</title>
        <authorList>
            <person name="Faddeeva A."/>
            <person name="Derks M.F."/>
            <person name="Anvar Y."/>
            <person name="Smit S."/>
            <person name="Van Straalen N."/>
            <person name="Roelofs D."/>
        </authorList>
    </citation>
    <scope>NUCLEOTIDE SEQUENCE [LARGE SCALE GENOMIC DNA]</scope>
    <source>
        <strain evidence="2 3">VU population</strain>
        <tissue evidence="2">Whole body</tissue>
    </source>
</reference>
<evidence type="ECO:0000256" key="1">
    <source>
        <dbReference type="SAM" id="Coils"/>
    </source>
</evidence>
<feature type="coiled-coil region" evidence="1">
    <location>
        <begin position="64"/>
        <end position="91"/>
    </location>
</feature>
<keyword evidence="3" id="KW-1185">Reference proteome</keyword>
<organism evidence="2 3">
    <name type="scientific">Folsomia candida</name>
    <name type="common">Springtail</name>
    <dbReference type="NCBI Taxonomy" id="158441"/>
    <lineage>
        <taxon>Eukaryota</taxon>
        <taxon>Metazoa</taxon>
        <taxon>Ecdysozoa</taxon>
        <taxon>Arthropoda</taxon>
        <taxon>Hexapoda</taxon>
        <taxon>Collembola</taxon>
        <taxon>Entomobryomorpha</taxon>
        <taxon>Isotomoidea</taxon>
        <taxon>Isotomidae</taxon>
        <taxon>Proisotominae</taxon>
        <taxon>Folsomia</taxon>
    </lineage>
</organism>